<evidence type="ECO:0000259" key="2">
    <source>
        <dbReference type="PROSITE" id="PS50181"/>
    </source>
</evidence>
<reference evidence="3 4" key="1">
    <citation type="submission" date="2020-02" db="EMBL/GenBank/DDBJ databases">
        <authorList>
            <person name="Ma Q."/>
            <person name="Huang Y."/>
            <person name="Song X."/>
            <person name="Pei D."/>
        </authorList>
    </citation>
    <scope>NUCLEOTIDE SEQUENCE [LARGE SCALE GENOMIC DNA]</scope>
    <source>
        <strain evidence="3">Sxm20200214</strain>
        <tissue evidence="3">Leaf</tissue>
    </source>
</reference>
<name>A0A8X7WEX0_BRACI</name>
<evidence type="ECO:0000256" key="1">
    <source>
        <dbReference type="SAM" id="MobiDB-lite"/>
    </source>
</evidence>
<accession>A0A8X7WEX0</accession>
<comment type="caution">
    <text evidence="3">The sequence shown here is derived from an EMBL/GenBank/DDBJ whole genome shotgun (WGS) entry which is preliminary data.</text>
</comment>
<proteinExistence type="predicted"/>
<gene>
    <name evidence="3" type="ORF">Bca52824_011219</name>
</gene>
<dbReference type="InterPro" id="IPR001810">
    <property type="entry name" value="F-box_dom"/>
</dbReference>
<dbReference type="AlphaFoldDB" id="A0A8X7WEX0"/>
<evidence type="ECO:0000313" key="3">
    <source>
        <dbReference type="EMBL" id="KAG2328491.1"/>
    </source>
</evidence>
<dbReference type="EMBL" id="JAAMPC010000002">
    <property type="protein sequence ID" value="KAG2328491.1"/>
    <property type="molecule type" value="Genomic_DNA"/>
</dbReference>
<protein>
    <recommendedName>
        <fullName evidence="2">F-box domain-containing protein</fullName>
    </recommendedName>
</protein>
<feature type="domain" description="F-box" evidence="2">
    <location>
        <begin position="3"/>
        <end position="52"/>
    </location>
</feature>
<dbReference type="PROSITE" id="PS50181">
    <property type="entry name" value="FBOX"/>
    <property type="match status" value="1"/>
</dbReference>
<dbReference type="PANTHER" id="PTHR33784:SF10">
    <property type="entry name" value="F-BOX PROTEIN"/>
    <property type="match status" value="1"/>
</dbReference>
<organism evidence="3 4">
    <name type="scientific">Brassica carinata</name>
    <name type="common">Ethiopian mustard</name>
    <name type="synonym">Abyssinian cabbage</name>
    <dbReference type="NCBI Taxonomy" id="52824"/>
    <lineage>
        <taxon>Eukaryota</taxon>
        <taxon>Viridiplantae</taxon>
        <taxon>Streptophyta</taxon>
        <taxon>Embryophyta</taxon>
        <taxon>Tracheophyta</taxon>
        <taxon>Spermatophyta</taxon>
        <taxon>Magnoliopsida</taxon>
        <taxon>eudicotyledons</taxon>
        <taxon>Gunneridae</taxon>
        <taxon>Pentapetalae</taxon>
        <taxon>rosids</taxon>
        <taxon>malvids</taxon>
        <taxon>Brassicales</taxon>
        <taxon>Brassicaceae</taxon>
        <taxon>Brassiceae</taxon>
        <taxon>Brassica</taxon>
    </lineage>
</organism>
<feature type="compositionally biased region" description="Polar residues" evidence="1">
    <location>
        <begin position="98"/>
        <end position="107"/>
    </location>
</feature>
<keyword evidence="4" id="KW-1185">Reference proteome</keyword>
<dbReference type="PANTHER" id="PTHR33784">
    <property type="entry name" value="OS05G0482100 PROTEIN"/>
    <property type="match status" value="1"/>
</dbReference>
<sequence>MADSSLLSLPDELQEKVVQNVARGSITDLAAVKLRCKQLKEVSERPSVYRAFDLINLPQDLLDRMPRRFFLECFCHDNPDAILHKALVSCSSNCWGQNRSMTKSSPENPRKKSQATIKSKKRVVAR</sequence>
<dbReference type="Proteomes" id="UP000886595">
    <property type="component" value="Unassembled WGS sequence"/>
</dbReference>
<feature type="region of interest" description="Disordered" evidence="1">
    <location>
        <begin position="98"/>
        <end position="126"/>
    </location>
</feature>
<dbReference type="OrthoDB" id="10389986at2759"/>
<evidence type="ECO:0000313" key="4">
    <source>
        <dbReference type="Proteomes" id="UP000886595"/>
    </source>
</evidence>
<dbReference type="InterPro" id="IPR040338">
    <property type="entry name" value="At1g67623-like"/>
</dbReference>